<dbReference type="Pfam" id="PF25973">
    <property type="entry name" value="BSH_CzcB"/>
    <property type="match status" value="1"/>
</dbReference>
<dbReference type="SUPFAM" id="SSF111369">
    <property type="entry name" value="HlyD-like secretion proteins"/>
    <property type="match status" value="1"/>
</dbReference>
<dbReference type="EMBL" id="JAAFZH010000003">
    <property type="protein sequence ID" value="NDU95088.1"/>
    <property type="molecule type" value="Genomic_DNA"/>
</dbReference>
<dbReference type="InterPro" id="IPR058792">
    <property type="entry name" value="Beta-barrel_RND_2"/>
</dbReference>
<dbReference type="GO" id="GO:0022857">
    <property type="term" value="F:transmembrane transporter activity"/>
    <property type="evidence" value="ECO:0007669"/>
    <property type="project" value="InterPro"/>
</dbReference>
<dbReference type="GO" id="GO:0015679">
    <property type="term" value="P:plasma membrane copper ion transport"/>
    <property type="evidence" value="ECO:0007669"/>
    <property type="project" value="TreeGrafter"/>
</dbReference>
<comment type="similarity">
    <text evidence="1">Belongs to the membrane fusion protein (MFP) (TC 8.A.1) family.</text>
</comment>
<dbReference type="FunFam" id="2.40.30.170:FF:000010">
    <property type="entry name" value="Efflux RND transporter periplasmic adaptor subunit"/>
    <property type="match status" value="1"/>
</dbReference>
<name>A0A6L9L9N0_9BACT</name>
<keyword evidence="2" id="KW-0813">Transport</keyword>
<evidence type="ECO:0000259" key="5">
    <source>
        <dbReference type="Pfam" id="PF25954"/>
    </source>
</evidence>
<sequence length="364" mass="40797">MKQYICYYLFLCSWLVSCQQTAETPAETTTNPCVISPELKKLITLTPVTSRFINNELQLTGSVSYDQDHIFRYQSLASGIVRKVTFNIGDYVQKGQVLVEVMTPELSTQKSELLQAKAELQRARRQQDATRAMHTDGVASDKDLLEASNQVVIAQAAIDRLQETLRIQGGNIENGLVTVRAPFSGYVVEKNLTVGSQIDAGQDDLFVLSNLKKIWVLANVYSTQLGQVQAGQRVDITSTAYPDEVFRGTINRIANVFDAEERVVKAVIELDNNALKLKPSMMVNVRVYQPTRQQAIAIPQQAVIFDNNAYHVLLHKTDCAVTDMVLTPLGSDQDFYYVKPGELAENDRVISQNQLLIYTKLKER</sequence>
<proteinExistence type="inferred from homology"/>
<dbReference type="PANTHER" id="PTHR30097">
    <property type="entry name" value="CATION EFFLUX SYSTEM PROTEIN CUSB"/>
    <property type="match status" value="1"/>
</dbReference>
<evidence type="ECO:0000256" key="3">
    <source>
        <dbReference type="SAM" id="Coils"/>
    </source>
</evidence>
<dbReference type="RefSeq" id="WP_163946359.1">
    <property type="nucleotide sequence ID" value="NZ_JAAFZH010000003.1"/>
</dbReference>
<dbReference type="NCBIfam" id="TIGR01730">
    <property type="entry name" value="RND_mfp"/>
    <property type="match status" value="1"/>
</dbReference>
<evidence type="ECO:0000313" key="7">
    <source>
        <dbReference type="EMBL" id="NDU95088.1"/>
    </source>
</evidence>
<dbReference type="Gene3D" id="2.40.420.20">
    <property type="match status" value="1"/>
</dbReference>
<feature type="coiled-coil region" evidence="3">
    <location>
        <begin position="106"/>
        <end position="164"/>
    </location>
</feature>
<dbReference type="GO" id="GO:0016020">
    <property type="term" value="C:membrane"/>
    <property type="evidence" value="ECO:0007669"/>
    <property type="project" value="InterPro"/>
</dbReference>
<keyword evidence="3" id="KW-0175">Coiled coil</keyword>
<organism evidence="7 8">
    <name type="scientific">Spirosoma terrae</name>
    <dbReference type="NCBI Taxonomy" id="1968276"/>
    <lineage>
        <taxon>Bacteria</taxon>
        <taxon>Pseudomonadati</taxon>
        <taxon>Bacteroidota</taxon>
        <taxon>Cytophagia</taxon>
        <taxon>Cytophagales</taxon>
        <taxon>Cytophagaceae</taxon>
        <taxon>Spirosoma</taxon>
    </lineage>
</organism>
<keyword evidence="4" id="KW-0732">Signal</keyword>
<gene>
    <name evidence="7" type="ORF">GK108_09405</name>
</gene>
<evidence type="ECO:0000256" key="1">
    <source>
        <dbReference type="ARBA" id="ARBA00009477"/>
    </source>
</evidence>
<feature type="domain" description="CzcB-like barrel-sandwich hybrid" evidence="6">
    <location>
        <begin position="77"/>
        <end position="209"/>
    </location>
</feature>
<dbReference type="PANTHER" id="PTHR30097:SF4">
    <property type="entry name" value="SLR6042 PROTEIN"/>
    <property type="match status" value="1"/>
</dbReference>
<comment type="caution">
    <text evidence="7">The sequence shown here is derived from an EMBL/GenBank/DDBJ whole genome shotgun (WGS) entry which is preliminary data.</text>
</comment>
<dbReference type="Gene3D" id="1.10.287.470">
    <property type="entry name" value="Helix hairpin bin"/>
    <property type="match status" value="1"/>
</dbReference>
<feature type="signal peptide" evidence="4">
    <location>
        <begin position="1"/>
        <end position="22"/>
    </location>
</feature>
<dbReference type="InterPro" id="IPR051909">
    <property type="entry name" value="MFP_Cation_Efflux"/>
</dbReference>
<protein>
    <submittedName>
        <fullName evidence="7">Efflux RND transporter periplasmic adaptor subunit</fullName>
    </submittedName>
</protein>
<dbReference type="GO" id="GO:0060003">
    <property type="term" value="P:copper ion export"/>
    <property type="evidence" value="ECO:0007669"/>
    <property type="project" value="TreeGrafter"/>
</dbReference>
<accession>A0A6L9L9N0</accession>
<dbReference type="InterPro" id="IPR058647">
    <property type="entry name" value="BSH_CzcB-like"/>
</dbReference>
<keyword evidence="8" id="KW-1185">Reference proteome</keyword>
<feature type="chain" id="PRO_5027043109" evidence="4">
    <location>
        <begin position="23"/>
        <end position="364"/>
    </location>
</feature>
<evidence type="ECO:0000256" key="4">
    <source>
        <dbReference type="SAM" id="SignalP"/>
    </source>
</evidence>
<dbReference type="PROSITE" id="PS51257">
    <property type="entry name" value="PROKAR_LIPOPROTEIN"/>
    <property type="match status" value="1"/>
</dbReference>
<evidence type="ECO:0000256" key="2">
    <source>
        <dbReference type="ARBA" id="ARBA00022448"/>
    </source>
</evidence>
<dbReference type="InterPro" id="IPR006143">
    <property type="entry name" value="RND_pump_MFP"/>
</dbReference>
<evidence type="ECO:0000313" key="8">
    <source>
        <dbReference type="Proteomes" id="UP000474175"/>
    </source>
</evidence>
<dbReference type="Pfam" id="PF25954">
    <property type="entry name" value="Beta-barrel_RND_2"/>
    <property type="match status" value="1"/>
</dbReference>
<dbReference type="AlphaFoldDB" id="A0A6L9L9N0"/>
<evidence type="ECO:0000259" key="6">
    <source>
        <dbReference type="Pfam" id="PF25973"/>
    </source>
</evidence>
<reference evidence="7 8" key="1">
    <citation type="submission" date="2020-02" db="EMBL/GenBank/DDBJ databases">
        <title>Draft genome sequence of two Spirosoma agri KCTC 52727 and Spirosoma terrae KCTC 52035.</title>
        <authorList>
            <person name="Rojas J."/>
            <person name="Ambika Manirajan B."/>
            <person name="Suarez C."/>
            <person name="Ratering S."/>
            <person name="Schnell S."/>
        </authorList>
    </citation>
    <scope>NUCLEOTIDE SEQUENCE [LARGE SCALE GENOMIC DNA]</scope>
    <source>
        <strain evidence="7 8">KCTC 52035</strain>
    </source>
</reference>
<dbReference type="GO" id="GO:0030313">
    <property type="term" value="C:cell envelope"/>
    <property type="evidence" value="ECO:0007669"/>
    <property type="project" value="TreeGrafter"/>
</dbReference>
<dbReference type="Proteomes" id="UP000474175">
    <property type="component" value="Unassembled WGS sequence"/>
</dbReference>
<dbReference type="Gene3D" id="2.40.50.100">
    <property type="match status" value="1"/>
</dbReference>
<feature type="domain" description="CusB-like beta-barrel" evidence="5">
    <location>
        <begin position="213"/>
        <end position="288"/>
    </location>
</feature>
<dbReference type="Gene3D" id="2.40.30.170">
    <property type="match status" value="1"/>
</dbReference>